<keyword evidence="7" id="KW-0862">Zinc</keyword>
<evidence type="ECO:0000256" key="11">
    <source>
        <dbReference type="ARBA" id="ARBA00093666"/>
    </source>
</evidence>
<dbReference type="OrthoDB" id="9782994at2"/>
<dbReference type="RefSeq" id="WP_068495533.1">
    <property type="nucleotide sequence ID" value="NZ_LWQT01000109.1"/>
</dbReference>
<comment type="similarity">
    <text evidence="10">Belongs to the peptidase M15 family.</text>
</comment>
<comment type="pathway">
    <text evidence="2">Cell wall biogenesis; cell wall polysaccharide biosynthesis.</text>
</comment>
<feature type="chain" id="PRO_5008091791" description="Murein endopeptidase K" evidence="12">
    <location>
        <begin position="31"/>
        <end position="182"/>
    </location>
</feature>
<evidence type="ECO:0000256" key="5">
    <source>
        <dbReference type="ARBA" id="ARBA00022729"/>
    </source>
</evidence>
<dbReference type="GO" id="GO:0008237">
    <property type="term" value="F:metallopeptidase activity"/>
    <property type="evidence" value="ECO:0007669"/>
    <property type="project" value="UniProtKB-KW"/>
</dbReference>
<dbReference type="GO" id="GO:0006508">
    <property type="term" value="P:proteolysis"/>
    <property type="evidence" value="ECO:0007669"/>
    <property type="project" value="UniProtKB-KW"/>
</dbReference>
<evidence type="ECO:0000256" key="6">
    <source>
        <dbReference type="ARBA" id="ARBA00022801"/>
    </source>
</evidence>
<evidence type="ECO:0000256" key="1">
    <source>
        <dbReference type="ARBA" id="ARBA00001947"/>
    </source>
</evidence>
<dbReference type="SUPFAM" id="SSF55166">
    <property type="entry name" value="Hedgehog/DD-peptidase"/>
    <property type="match status" value="1"/>
</dbReference>
<keyword evidence="4" id="KW-0479">Metal-binding</keyword>
<evidence type="ECO:0000256" key="3">
    <source>
        <dbReference type="ARBA" id="ARBA00022670"/>
    </source>
</evidence>
<dbReference type="AlphaFoldDB" id="A0A178M9I0"/>
<reference evidence="13 14" key="1">
    <citation type="submission" date="2016-04" db="EMBL/GenBank/DDBJ databases">
        <title>Draft genome sequence of freshwater magnetotactic bacteria Magnetospirillum marisnigri SP-1 and Magnetospirillum moscoviense BB-1.</title>
        <authorList>
            <person name="Koziaeva V."/>
            <person name="Dziuba M.V."/>
            <person name="Ivanov T.M."/>
            <person name="Kuznetsov B."/>
            <person name="Grouzdev D.S."/>
        </authorList>
    </citation>
    <scope>NUCLEOTIDE SEQUENCE [LARGE SCALE GENOMIC DNA]</scope>
    <source>
        <strain evidence="13 14">SP-1</strain>
    </source>
</reference>
<name>A0A178M9I0_9PROT</name>
<evidence type="ECO:0000256" key="7">
    <source>
        <dbReference type="ARBA" id="ARBA00022833"/>
    </source>
</evidence>
<keyword evidence="14" id="KW-1185">Reference proteome</keyword>
<evidence type="ECO:0000256" key="8">
    <source>
        <dbReference type="ARBA" id="ARBA00023049"/>
    </source>
</evidence>
<feature type="signal peptide" evidence="12">
    <location>
        <begin position="1"/>
        <end position="30"/>
    </location>
</feature>
<comment type="cofactor">
    <cofactor evidence="1">
        <name>Zn(2+)</name>
        <dbReference type="ChEBI" id="CHEBI:29105"/>
    </cofactor>
</comment>
<dbReference type="GO" id="GO:0071555">
    <property type="term" value="P:cell wall organization"/>
    <property type="evidence" value="ECO:0007669"/>
    <property type="project" value="UniProtKB-KW"/>
</dbReference>
<dbReference type="Proteomes" id="UP000078428">
    <property type="component" value="Unassembled WGS sequence"/>
</dbReference>
<dbReference type="Gene3D" id="3.30.1380.10">
    <property type="match status" value="1"/>
</dbReference>
<evidence type="ECO:0000256" key="2">
    <source>
        <dbReference type="ARBA" id="ARBA00004776"/>
    </source>
</evidence>
<organism evidence="13 14">
    <name type="scientific">Paramagnetospirillum marisnigri</name>
    <dbReference type="NCBI Taxonomy" id="1285242"/>
    <lineage>
        <taxon>Bacteria</taxon>
        <taxon>Pseudomonadati</taxon>
        <taxon>Pseudomonadota</taxon>
        <taxon>Alphaproteobacteria</taxon>
        <taxon>Rhodospirillales</taxon>
        <taxon>Magnetospirillaceae</taxon>
        <taxon>Paramagnetospirillum</taxon>
    </lineage>
</organism>
<dbReference type="PANTHER" id="PTHR37425">
    <property type="match status" value="1"/>
</dbReference>
<dbReference type="Pfam" id="PF05951">
    <property type="entry name" value="Peptidase_M15_2"/>
    <property type="match status" value="1"/>
</dbReference>
<evidence type="ECO:0000313" key="13">
    <source>
        <dbReference type="EMBL" id="OAN44695.1"/>
    </source>
</evidence>
<dbReference type="InterPro" id="IPR006311">
    <property type="entry name" value="TAT_signal"/>
</dbReference>
<dbReference type="GO" id="GO:0046872">
    <property type="term" value="F:metal ion binding"/>
    <property type="evidence" value="ECO:0007669"/>
    <property type="project" value="UniProtKB-KW"/>
</dbReference>
<keyword evidence="3" id="KW-0645">Protease</keyword>
<keyword evidence="6" id="KW-0378">Hydrolase</keyword>
<evidence type="ECO:0000313" key="14">
    <source>
        <dbReference type="Proteomes" id="UP000078428"/>
    </source>
</evidence>
<gene>
    <name evidence="13" type="ORF">A6A04_07665</name>
</gene>
<dbReference type="EMBL" id="LWQT01000109">
    <property type="protein sequence ID" value="OAN44695.1"/>
    <property type="molecule type" value="Genomic_DNA"/>
</dbReference>
<evidence type="ECO:0000256" key="12">
    <source>
        <dbReference type="SAM" id="SignalP"/>
    </source>
</evidence>
<keyword evidence="5 12" id="KW-0732">Signal</keyword>
<sequence>MIHTAKSRRGFLTLGLGAAATLLVPAQAEAAARRLPERSLHLYNTHTGESLKTVYWAEGQYQTKTIAQISRFLRDHRSGQVHPIDPRLLDVMASVQRKVGAKGAIHIISGYRSPSTNAILASYSDGVATHSLHTVGKAVDIRLPGHQTRHVGKAAKILKAGGVGIYPDSDFVHIDTGKFRTW</sequence>
<dbReference type="STRING" id="1285242.A6A04_07665"/>
<keyword evidence="8" id="KW-0482">Metalloprotease</keyword>
<dbReference type="PANTHER" id="PTHR37425:SF1">
    <property type="entry name" value="OUTER MEMBRANE PROTEIN"/>
    <property type="match status" value="1"/>
</dbReference>
<dbReference type="PROSITE" id="PS51318">
    <property type="entry name" value="TAT"/>
    <property type="match status" value="1"/>
</dbReference>
<protein>
    <recommendedName>
        <fullName evidence="11">Murein endopeptidase K</fullName>
    </recommendedName>
</protein>
<keyword evidence="9" id="KW-0961">Cell wall biogenesis/degradation</keyword>
<dbReference type="InterPro" id="IPR009045">
    <property type="entry name" value="Zn_M74/Hedgehog-like"/>
</dbReference>
<proteinExistence type="inferred from homology"/>
<evidence type="ECO:0000256" key="10">
    <source>
        <dbReference type="ARBA" id="ARBA00093448"/>
    </source>
</evidence>
<evidence type="ECO:0000256" key="4">
    <source>
        <dbReference type="ARBA" id="ARBA00022723"/>
    </source>
</evidence>
<dbReference type="InterPro" id="IPR010275">
    <property type="entry name" value="MepK"/>
</dbReference>
<evidence type="ECO:0000256" key="9">
    <source>
        <dbReference type="ARBA" id="ARBA00023316"/>
    </source>
</evidence>
<comment type="caution">
    <text evidence="13">The sequence shown here is derived from an EMBL/GenBank/DDBJ whole genome shotgun (WGS) entry which is preliminary data.</text>
</comment>
<accession>A0A178M9I0</accession>